<evidence type="ECO:0000313" key="13">
    <source>
        <dbReference type="EMBL" id="NIJ66379.1"/>
    </source>
</evidence>
<comment type="caution">
    <text evidence="13">The sequence shown here is derived from an EMBL/GenBank/DDBJ whole genome shotgun (WGS) entry which is preliminary data.</text>
</comment>
<name>A0A7X5V1V2_9SPHN</name>
<dbReference type="Gene3D" id="3.55.50.30">
    <property type="match status" value="1"/>
</dbReference>
<dbReference type="AlphaFoldDB" id="A0A7X5V1V2"/>
<evidence type="ECO:0000256" key="5">
    <source>
        <dbReference type="ARBA" id="ARBA00022692"/>
    </source>
</evidence>
<evidence type="ECO:0000256" key="3">
    <source>
        <dbReference type="ARBA" id="ARBA00022452"/>
    </source>
</evidence>
<evidence type="ECO:0000256" key="1">
    <source>
        <dbReference type="ARBA" id="ARBA00004571"/>
    </source>
</evidence>
<accession>A0A7X5V1V2</accession>
<dbReference type="GO" id="GO:0006826">
    <property type="term" value="P:iron ion transport"/>
    <property type="evidence" value="ECO:0007669"/>
    <property type="project" value="UniProtKB-KW"/>
</dbReference>
<keyword evidence="6" id="KW-0408">Iron</keyword>
<organism evidence="13 14">
    <name type="scientific">Sphingomonas leidyi</name>
    <dbReference type="NCBI Taxonomy" id="68569"/>
    <lineage>
        <taxon>Bacteria</taxon>
        <taxon>Pseudomonadati</taxon>
        <taxon>Pseudomonadota</taxon>
        <taxon>Alphaproteobacteria</taxon>
        <taxon>Sphingomonadales</taxon>
        <taxon>Sphingomonadaceae</taxon>
        <taxon>Sphingomonas</taxon>
    </lineage>
</organism>
<evidence type="ECO:0000256" key="6">
    <source>
        <dbReference type="ARBA" id="ARBA00023004"/>
    </source>
</evidence>
<dbReference type="Proteomes" id="UP000564677">
    <property type="component" value="Unassembled WGS sequence"/>
</dbReference>
<dbReference type="SMART" id="SM00965">
    <property type="entry name" value="STN"/>
    <property type="match status" value="1"/>
</dbReference>
<evidence type="ECO:0000256" key="7">
    <source>
        <dbReference type="ARBA" id="ARBA00023065"/>
    </source>
</evidence>
<keyword evidence="10" id="KW-0998">Cell outer membrane</keyword>
<keyword evidence="2" id="KW-0813">Transport</keyword>
<evidence type="ECO:0000313" key="14">
    <source>
        <dbReference type="Proteomes" id="UP000564677"/>
    </source>
</evidence>
<dbReference type="Pfam" id="PF07660">
    <property type="entry name" value="STN"/>
    <property type="match status" value="1"/>
</dbReference>
<evidence type="ECO:0000256" key="11">
    <source>
        <dbReference type="RuleBase" id="RU003357"/>
    </source>
</evidence>
<keyword evidence="14" id="KW-1185">Reference proteome</keyword>
<evidence type="ECO:0000256" key="10">
    <source>
        <dbReference type="ARBA" id="ARBA00023237"/>
    </source>
</evidence>
<feature type="domain" description="Secretin/TonB short N-terminal" evidence="12">
    <location>
        <begin position="1"/>
        <end position="48"/>
    </location>
</feature>
<gene>
    <name evidence="13" type="ORF">FHR20_003352</name>
</gene>
<dbReference type="InterPro" id="IPR000531">
    <property type="entry name" value="Beta-barrel_TonB"/>
</dbReference>
<keyword evidence="8 11" id="KW-0798">TonB box</keyword>
<keyword evidence="5" id="KW-0812">Transmembrane</keyword>
<dbReference type="InterPro" id="IPR012910">
    <property type="entry name" value="Plug_dom"/>
</dbReference>
<dbReference type="Pfam" id="PF07715">
    <property type="entry name" value="Plug"/>
    <property type="match status" value="1"/>
</dbReference>
<evidence type="ECO:0000259" key="12">
    <source>
        <dbReference type="SMART" id="SM00965"/>
    </source>
</evidence>
<dbReference type="InterPro" id="IPR011662">
    <property type="entry name" value="Secretin/TonB_short_N"/>
</dbReference>
<protein>
    <submittedName>
        <fullName evidence="13">Outer membrane receptor protein involved in Fe transport</fullName>
    </submittedName>
</protein>
<sequence>MTDPDLAARRSPGVRGNFPLRTALDRALRGTGTQAIFYDRNTVRIVRKRLPAKKAEKRVPPPAPPVEPDWAPEIVVTASKQSIPIDSYPGSVKLVALDPGWVARNAAGGTAAITKLLPSVGSTNLGSARNKLFIRGIADSSFNGPTQATVGQYLGDVRLNYNAPDPNLNLYDMKRIEVLVGPQGTLYGASSLGGIIRLVPNEPDTHTLSTTVSAGVSGTRFGGIGGDGATMLNVPIADGRVAVRFVVFATREAGYIDAPARKRRNINNTTSYGQRLAGRVEDLWGFSVDFGTATHNTSTQDGQYTLRGDAPLTRDNAIAQPFRNTYYLTYLTARRRLGRAELVSTTSIVRHDLRTIFDATGHDGSGATARYEENNNITLFNQETRLSGGGGRFPWVVGISSIYNISASSRSLGPPEAPARIAGVVNRQAEAAIFGQLSRPLFRRLTGTIGGRVTFARSVGNLLDSPVEKSKEPFINELRFSPTLALDWHPSGKFSAFLRYQQGYRAGGLAVAPSGSALESRKFATDDLIMSEFGIRLGNQERDRLSVRAALFYADWNNIQADLIDRSGLPYTANIGSGRIYGLDGDIVWRASPDLTITASAFLNNSELYAPAPEYVAPGERTLPNVARNGARAVAAWRHEIASGITLSGEASLRHVGASRLGVGPLLDIPQGNYSVGDVGSRLGFGRFGVSLDVTNLGDVRGNSFAFGNPFGLAQRNQMTPLRPRTIRLGLDARF</sequence>
<keyword evidence="3" id="KW-1134">Transmembrane beta strand</keyword>
<comment type="subcellular location">
    <subcellularLocation>
        <location evidence="1">Cell outer membrane</location>
        <topology evidence="1">Multi-pass membrane protein</topology>
    </subcellularLocation>
</comment>
<dbReference type="InterPro" id="IPR039426">
    <property type="entry name" value="TonB-dep_rcpt-like"/>
</dbReference>
<proteinExistence type="inferred from homology"/>
<dbReference type="Gene3D" id="2.40.170.20">
    <property type="entry name" value="TonB-dependent receptor, beta-barrel domain"/>
    <property type="match status" value="1"/>
</dbReference>
<dbReference type="PANTHER" id="PTHR32552:SF81">
    <property type="entry name" value="TONB-DEPENDENT OUTER MEMBRANE RECEPTOR"/>
    <property type="match status" value="1"/>
</dbReference>
<reference evidence="13 14" key="1">
    <citation type="submission" date="2020-03" db="EMBL/GenBank/DDBJ databases">
        <title>Genomic Encyclopedia of Type Strains, Phase IV (KMG-IV): sequencing the most valuable type-strain genomes for metagenomic binning, comparative biology and taxonomic classification.</title>
        <authorList>
            <person name="Goeker M."/>
        </authorList>
    </citation>
    <scope>NUCLEOTIDE SEQUENCE [LARGE SCALE GENOMIC DNA]</scope>
    <source>
        <strain evidence="13 14">DSM 4733</strain>
    </source>
</reference>
<keyword evidence="4" id="KW-0410">Iron transport</keyword>
<keyword evidence="7" id="KW-0406">Ion transport</keyword>
<evidence type="ECO:0000256" key="2">
    <source>
        <dbReference type="ARBA" id="ARBA00022448"/>
    </source>
</evidence>
<dbReference type="PANTHER" id="PTHR32552">
    <property type="entry name" value="FERRICHROME IRON RECEPTOR-RELATED"/>
    <property type="match status" value="1"/>
</dbReference>
<dbReference type="SUPFAM" id="SSF56935">
    <property type="entry name" value="Porins"/>
    <property type="match status" value="1"/>
</dbReference>
<dbReference type="EMBL" id="JAASQV010000003">
    <property type="protein sequence ID" value="NIJ66379.1"/>
    <property type="molecule type" value="Genomic_DNA"/>
</dbReference>
<comment type="similarity">
    <text evidence="11">Belongs to the TonB-dependent receptor family.</text>
</comment>
<keyword evidence="13" id="KW-0675">Receptor</keyword>
<dbReference type="Pfam" id="PF00593">
    <property type="entry name" value="TonB_dep_Rec_b-barrel"/>
    <property type="match status" value="1"/>
</dbReference>
<dbReference type="GO" id="GO:0009279">
    <property type="term" value="C:cell outer membrane"/>
    <property type="evidence" value="ECO:0007669"/>
    <property type="project" value="UniProtKB-SubCell"/>
</dbReference>
<evidence type="ECO:0000256" key="4">
    <source>
        <dbReference type="ARBA" id="ARBA00022496"/>
    </source>
</evidence>
<evidence type="ECO:0000256" key="8">
    <source>
        <dbReference type="ARBA" id="ARBA00023077"/>
    </source>
</evidence>
<dbReference type="InterPro" id="IPR036942">
    <property type="entry name" value="Beta-barrel_TonB_sf"/>
</dbReference>
<keyword evidence="9 11" id="KW-0472">Membrane</keyword>
<evidence type="ECO:0000256" key="9">
    <source>
        <dbReference type="ARBA" id="ARBA00023136"/>
    </source>
</evidence>